<proteinExistence type="predicted"/>
<feature type="domain" description="F-box" evidence="1">
    <location>
        <begin position="3"/>
        <end position="50"/>
    </location>
</feature>
<dbReference type="InterPro" id="IPR050648">
    <property type="entry name" value="F-box_LRR-repeat"/>
</dbReference>
<dbReference type="Proteomes" id="UP001604336">
    <property type="component" value="Unassembled WGS sequence"/>
</dbReference>
<dbReference type="PROSITE" id="PS00198">
    <property type="entry name" value="4FE4S_FER_1"/>
    <property type="match status" value="1"/>
</dbReference>
<dbReference type="PROSITE" id="PS50181">
    <property type="entry name" value="FBOX"/>
    <property type="match status" value="1"/>
</dbReference>
<protein>
    <submittedName>
        <fullName evidence="2">F-box protein SKIP28</fullName>
    </submittedName>
</protein>
<comment type="caution">
    <text evidence="2">The sequence shown here is derived from an EMBL/GenBank/DDBJ whole genome shotgun (WGS) entry which is preliminary data.</text>
</comment>
<name>A0ABD1U1C7_9LAMI</name>
<evidence type="ECO:0000313" key="3">
    <source>
        <dbReference type="Proteomes" id="UP001604336"/>
    </source>
</evidence>
<reference evidence="3" key="1">
    <citation type="submission" date="2024-07" db="EMBL/GenBank/DDBJ databases">
        <title>Two chromosome-level genome assemblies of Korean endemic species Abeliophyllum distichum and Forsythia ovata (Oleaceae).</title>
        <authorList>
            <person name="Jang H."/>
        </authorList>
    </citation>
    <scope>NUCLEOTIDE SEQUENCE [LARGE SCALE GENOMIC DNA]</scope>
</reference>
<sequence>MNTCSESGPPHEALFFVLAYLPVFELVSMSQVCKSLRDVINNDILPWLNVIVEPPLNARLSDDILMKITSKANGRVRVLSLMNCVKVTDDGLLKVVEENHFISKLYTPGCTSITPEGFIRAVKLLTNDNHRLTSLKVSGIYNMKKEDLETLHNLINLNQPQQKKGKIFYHEYRKRSSLRHEEIDGSVDVDVCPKCYEVRMVFDCPEIFCPRKKQHQTIECRGCDHCIPRCEECGICITGQELAEAACADALCLECWLQLPKCNFCNKPYCNQHAHQGCRFSGSSGFVCTACHAKFC</sequence>
<dbReference type="InterPro" id="IPR036047">
    <property type="entry name" value="F-box-like_dom_sf"/>
</dbReference>
<dbReference type="PANTHER" id="PTHR13382:SF16">
    <property type="entry name" value="F-BOX PROTEIN SKIP28"/>
    <property type="match status" value="1"/>
</dbReference>
<dbReference type="SUPFAM" id="SSF52047">
    <property type="entry name" value="RNI-like"/>
    <property type="match status" value="1"/>
</dbReference>
<accession>A0ABD1U1C7</accession>
<dbReference type="Gene3D" id="1.20.1280.50">
    <property type="match status" value="1"/>
</dbReference>
<dbReference type="SUPFAM" id="SSF81383">
    <property type="entry name" value="F-box domain"/>
    <property type="match status" value="1"/>
</dbReference>
<organism evidence="2 3">
    <name type="scientific">Abeliophyllum distichum</name>
    <dbReference type="NCBI Taxonomy" id="126358"/>
    <lineage>
        <taxon>Eukaryota</taxon>
        <taxon>Viridiplantae</taxon>
        <taxon>Streptophyta</taxon>
        <taxon>Embryophyta</taxon>
        <taxon>Tracheophyta</taxon>
        <taxon>Spermatophyta</taxon>
        <taxon>Magnoliopsida</taxon>
        <taxon>eudicotyledons</taxon>
        <taxon>Gunneridae</taxon>
        <taxon>Pentapetalae</taxon>
        <taxon>asterids</taxon>
        <taxon>lamiids</taxon>
        <taxon>Lamiales</taxon>
        <taxon>Oleaceae</taxon>
        <taxon>Forsythieae</taxon>
        <taxon>Abeliophyllum</taxon>
    </lineage>
</organism>
<evidence type="ECO:0000313" key="2">
    <source>
        <dbReference type="EMBL" id="KAL2518779.1"/>
    </source>
</evidence>
<keyword evidence="3" id="KW-1185">Reference proteome</keyword>
<gene>
    <name evidence="2" type="ORF">Adt_15026</name>
</gene>
<evidence type="ECO:0000259" key="1">
    <source>
        <dbReference type="PROSITE" id="PS50181"/>
    </source>
</evidence>
<dbReference type="InterPro" id="IPR032675">
    <property type="entry name" value="LRR_dom_sf"/>
</dbReference>
<dbReference type="InterPro" id="IPR017900">
    <property type="entry name" value="4Fe4S_Fe_S_CS"/>
</dbReference>
<dbReference type="InterPro" id="IPR001810">
    <property type="entry name" value="F-box_dom"/>
</dbReference>
<dbReference type="EMBL" id="JBFOLK010000004">
    <property type="protein sequence ID" value="KAL2518779.1"/>
    <property type="molecule type" value="Genomic_DNA"/>
</dbReference>
<dbReference type="Pfam" id="PF00646">
    <property type="entry name" value="F-box"/>
    <property type="match status" value="1"/>
</dbReference>
<dbReference type="Gene3D" id="3.80.10.10">
    <property type="entry name" value="Ribonuclease Inhibitor"/>
    <property type="match status" value="1"/>
</dbReference>
<dbReference type="PANTHER" id="PTHR13382">
    <property type="entry name" value="MITOCHONDRIAL ATP SYNTHASE COUPLING FACTOR B"/>
    <property type="match status" value="1"/>
</dbReference>
<dbReference type="AlphaFoldDB" id="A0ABD1U1C7"/>